<dbReference type="Gene3D" id="2.130.10.10">
    <property type="entry name" value="YVTN repeat-like/Quinoprotein amine dehydrogenase"/>
    <property type="match status" value="1"/>
</dbReference>
<dbReference type="AlphaFoldDB" id="A0A8B6GUU9"/>
<gene>
    <name evidence="1" type="ORF">MGAL_10B055350</name>
</gene>
<proteinExistence type="predicted"/>
<evidence type="ECO:0000313" key="1">
    <source>
        <dbReference type="EMBL" id="VDI69377.1"/>
    </source>
</evidence>
<dbReference type="PANTHER" id="PTHR47197:SF3">
    <property type="entry name" value="DIHYDRO-HEME D1 DEHYDROGENASE"/>
    <property type="match status" value="1"/>
</dbReference>
<dbReference type="Proteomes" id="UP000596742">
    <property type="component" value="Unassembled WGS sequence"/>
</dbReference>
<organism evidence="1 2">
    <name type="scientific">Mytilus galloprovincialis</name>
    <name type="common">Mediterranean mussel</name>
    <dbReference type="NCBI Taxonomy" id="29158"/>
    <lineage>
        <taxon>Eukaryota</taxon>
        <taxon>Metazoa</taxon>
        <taxon>Spiralia</taxon>
        <taxon>Lophotrochozoa</taxon>
        <taxon>Mollusca</taxon>
        <taxon>Bivalvia</taxon>
        <taxon>Autobranchia</taxon>
        <taxon>Pteriomorphia</taxon>
        <taxon>Mytilida</taxon>
        <taxon>Mytiloidea</taxon>
        <taxon>Mytilidae</taxon>
        <taxon>Mytilinae</taxon>
        <taxon>Mytilus</taxon>
    </lineage>
</organism>
<comment type="caution">
    <text evidence="1">The sequence shown here is derived from an EMBL/GenBank/DDBJ whole genome shotgun (WGS) entry which is preliminary data.</text>
</comment>
<reference evidence="1" key="1">
    <citation type="submission" date="2018-11" db="EMBL/GenBank/DDBJ databases">
        <authorList>
            <person name="Alioto T."/>
            <person name="Alioto T."/>
        </authorList>
    </citation>
    <scope>NUCLEOTIDE SEQUENCE</scope>
</reference>
<sequence>MSVFDIQFELSPILTKFDKYVKELGKLEVKCSTLKKILLRKEKQGQLFVPDFKTVDDIILTNIRSFQTPKGTSKDTFITDVDMFEDGRIVLADDERLNKRLVIMNQVGEYIKTVPLDDQCYDAVIDKDTVATTLVFAKTVVIIDVNSSNVQRTIHTKDKCYGILSKGKQLTVSLYNKTIQFFDLSRNTFSTLSIAEISVHCSMFSDKLYYTTHNSDAVYSITLRGEVRWKFNCQKSDYPAGITNDASGNIFVACRDSNKLMVVGPDGKKSRILLTTEDGLDQTKAIHYNHKSRMLLVCNLSGQCFLYKVTK</sequence>
<accession>A0A8B6GUU9</accession>
<evidence type="ECO:0000313" key="2">
    <source>
        <dbReference type="Proteomes" id="UP000596742"/>
    </source>
</evidence>
<keyword evidence="2" id="KW-1185">Reference proteome</keyword>
<name>A0A8B6GUU9_MYTGA</name>
<dbReference type="SUPFAM" id="SSF50969">
    <property type="entry name" value="YVTN repeat-like/Quinoprotein amine dehydrogenase"/>
    <property type="match status" value="1"/>
</dbReference>
<protein>
    <submittedName>
        <fullName evidence="1">Uncharacterized protein</fullName>
    </submittedName>
</protein>
<dbReference type="InterPro" id="IPR051200">
    <property type="entry name" value="Host-pathogen_enzymatic-act"/>
</dbReference>
<dbReference type="InterPro" id="IPR011044">
    <property type="entry name" value="Quino_amine_DH_bsu"/>
</dbReference>
<dbReference type="EMBL" id="UYJE01009022">
    <property type="protein sequence ID" value="VDI69377.1"/>
    <property type="molecule type" value="Genomic_DNA"/>
</dbReference>
<dbReference type="PANTHER" id="PTHR47197">
    <property type="entry name" value="PROTEIN NIRF"/>
    <property type="match status" value="1"/>
</dbReference>
<dbReference type="OrthoDB" id="6134696at2759"/>
<dbReference type="InterPro" id="IPR015943">
    <property type="entry name" value="WD40/YVTN_repeat-like_dom_sf"/>
</dbReference>